<dbReference type="InterPro" id="IPR036388">
    <property type="entry name" value="WH-like_DNA-bd_sf"/>
</dbReference>
<dbReference type="GO" id="GO:0003700">
    <property type="term" value="F:DNA-binding transcription factor activity"/>
    <property type="evidence" value="ECO:0007669"/>
    <property type="project" value="InterPro"/>
</dbReference>
<dbReference type="SUPFAM" id="SSF46785">
    <property type="entry name" value="Winged helix' DNA-binding domain"/>
    <property type="match status" value="1"/>
</dbReference>
<dbReference type="InterPro" id="IPR058163">
    <property type="entry name" value="LysR-type_TF_proteobact-type"/>
</dbReference>
<dbReference type="Gene3D" id="1.10.10.10">
    <property type="entry name" value="Winged helix-like DNA-binding domain superfamily/Winged helix DNA-binding domain"/>
    <property type="match status" value="1"/>
</dbReference>
<evidence type="ECO:0000259" key="5">
    <source>
        <dbReference type="PROSITE" id="PS50931"/>
    </source>
</evidence>
<evidence type="ECO:0000256" key="1">
    <source>
        <dbReference type="ARBA" id="ARBA00009437"/>
    </source>
</evidence>
<comment type="similarity">
    <text evidence="1">Belongs to the LysR transcriptional regulatory family.</text>
</comment>
<keyword evidence="3" id="KW-0238">DNA-binding</keyword>
<dbReference type="Proteomes" id="UP000606044">
    <property type="component" value="Unassembled WGS sequence"/>
</dbReference>
<dbReference type="GO" id="GO:0043565">
    <property type="term" value="F:sequence-specific DNA binding"/>
    <property type="evidence" value="ECO:0007669"/>
    <property type="project" value="TreeGrafter"/>
</dbReference>
<reference evidence="6" key="2">
    <citation type="submission" date="2020-09" db="EMBL/GenBank/DDBJ databases">
        <authorList>
            <person name="Sun Q."/>
            <person name="Sedlacek I."/>
        </authorList>
    </citation>
    <scope>NUCLEOTIDE SEQUENCE</scope>
    <source>
        <strain evidence="6">CCM 7897</strain>
    </source>
</reference>
<protein>
    <submittedName>
        <fullName evidence="6">Transcriptional regulator</fullName>
    </submittedName>
</protein>
<dbReference type="AlphaFoldDB" id="A0A917FK51"/>
<proteinExistence type="inferred from homology"/>
<sequence length="323" mass="34428">MDRLSTLQLFVRVLDLGSFTRAARELGLGQPAVSKQVAALEARLGTLLLERSSRGLRPTPAGQDLYGAAVRLVSDLEETENRVRGVSQCPGGVVRVAMPPTLGRMYVIPSLPAFFALYPEIAVEFSVADRRVDLVKEGVDVALRVGDLRPSALVARRIGSLQMIAVASPAYLAVHGTPRSVGDLSSHTLISGQIEGASVPWAFKVDEEVISIAATGRIRSNDGEDLRASVLADLGITYGPTALFRSDLKAGRLVEILKDDAPDPVPVHAVSAGGRKMAQRVRLFTDHLAATFAAEPSLRHAFQSGIDGMSGDGLPYRAARPTC</sequence>
<dbReference type="RefSeq" id="WP_188583798.1">
    <property type="nucleotide sequence ID" value="NZ_BMCT01000011.1"/>
</dbReference>
<reference evidence="6" key="1">
    <citation type="journal article" date="2014" name="Int. J. Syst. Evol. Microbiol.">
        <title>Complete genome sequence of Corynebacterium casei LMG S-19264T (=DSM 44701T), isolated from a smear-ripened cheese.</title>
        <authorList>
            <consortium name="US DOE Joint Genome Institute (JGI-PGF)"/>
            <person name="Walter F."/>
            <person name="Albersmeier A."/>
            <person name="Kalinowski J."/>
            <person name="Ruckert C."/>
        </authorList>
    </citation>
    <scope>NUCLEOTIDE SEQUENCE</scope>
    <source>
        <strain evidence="6">CCM 7897</strain>
    </source>
</reference>
<dbReference type="InterPro" id="IPR036390">
    <property type="entry name" value="WH_DNA-bd_sf"/>
</dbReference>
<dbReference type="Gene3D" id="3.40.190.290">
    <property type="match status" value="1"/>
</dbReference>
<evidence type="ECO:0000313" key="6">
    <source>
        <dbReference type="EMBL" id="GGF85812.1"/>
    </source>
</evidence>
<evidence type="ECO:0000256" key="2">
    <source>
        <dbReference type="ARBA" id="ARBA00023015"/>
    </source>
</evidence>
<dbReference type="PRINTS" id="PR00039">
    <property type="entry name" value="HTHLYSR"/>
</dbReference>
<keyword evidence="2" id="KW-0805">Transcription regulation</keyword>
<keyword evidence="4" id="KW-0804">Transcription</keyword>
<gene>
    <name evidence="6" type="ORF">GCM10007301_52060</name>
</gene>
<comment type="caution">
    <text evidence="6">The sequence shown here is derived from an EMBL/GenBank/DDBJ whole genome shotgun (WGS) entry which is preliminary data.</text>
</comment>
<dbReference type="Pfam" id="PF00126">
    <property type="entry name" value="HTH_1"/>
    <property type="match status" value="1"/>
</dbReference>
<evidence type="ECO:0000313" key="7">
    <source>
        <dbReference type="Proteomes" id="UP000606044"/>
    </source>
</evidence>
<evidence type="ECO:0000256" key="4">
    <source>
        <dbReference type="ARBA" id="ARBA00023163"/>
    </source>
</evidence>
<dbReference type="PANTHER" id="PTHR30537">
    <property type="entry name" value="HTH-TYPE TRANSCRIPTIONAL REGULATOR"/>
    <property type="match status" value="1"/>
</dbReference>
<name>A0A917FK51_9HYPH</name>
<evidence type="ECO:0000256" key="3">
    <source>
        <dbReference type="ARBA" id="ARBA00023125"/>
    </source>
</evidence>
<dbReference type="SUPFAM" id="SSF53850">
    <property type="entry name" value="Periplasmic binding protein-like II"/>
    <property type="match status" value="1"/>
</dbReference>
<dbReference type="PROSITE" id="PS50931">
    <property type="entry name" value="HTH_LYSR"/>
    <property type="match status" value="1"/>
</dbReference>
<dbReference type="InterPro" id="IPR005119">
    <property type="entry name" value="LysR_subst-bd"/>
</dbReference>
<dbReference type="CDD" id="cd08422">
    <property type="entry name" value="PBP2_CrgA_like"/>
    <property type="match status" value="1"/>
</dbReference>
<feature type="domain" description="HTH lysR-type" evidence="5">
    <location>
        <begin position="1"/>
        <end position="59"/>
    </location>
</feature>
<keyword evidence="7" id="KW-1185">Reference proteome</keyword>
<organism evidence="6 7">
    <name type="scientific">Azorhizobium oxalatiphilum</name>
    <dbReference type="NCBI Taxonomy" id="980631"/>
    <lineage>
        <taxon>Bacteria</taxon>
        <taxon>Pseudomonadati</taxon>
        <taxon>Pseudomonadota</taxon>
        <taxon>Alphaproteobacteria</taxon>
        <taxon>Hyphomicrobiales</taxon>
        <taxon>Xanthobacteraceae</taxon>
        <taxon>Azorhizobium</taxon>
    </lineage>
</organism>
<dbReference type="Pfam" id="PF03466">
    <property type="entry name" value="LysR_substrate"/>
    <property type="match status" value="1"/>
</dbReference>
<dbReference type="PANTHER" id="PTHR30537:SF5">
    <property type="entry name" value="HTH-TYPE TRANSCRIPTIONAL ACTIVATOR TTDR-RELATED"/>
    <property type="match status" value="1"/>
</dbReference>
<accession>A0A917FK51</accession>
<dbReference type="EMBL" id="BMCT01000011">
    <property type="protein sequence ID" value="GGF85812.1"/>
    <property type="molecule type" value="Genomic_DNA"/>
</dbReference>
<dbReference type="GO" id="GO:0006351">
    <property type="term" value="P:DNA-templated transcription"/>
    <property type="evidence" value="ECO:0007669"/>
    <property type="project" value="TreeGrafter"/>
</dbReference>
<dbReference type="InterPro" id="IPR000847">
    <property type="entry name" value="LysR_HTH_N"/>
</dbReference>
<dbReference type="FunFam" id="1.10.10.10:FF:000001">
    <property type="entry name" value="LysR family transcriptional regulator"/>
    <property type="match status" value="1"/>
</dbReference>